<dbReference type="PANTHER" id="PTHR46796">
    <property type="entry name" value="HTH-TYPE TRANSCRIPTIONAL ACTIVATOR RHAS-RELATED"/>
    <property type="match status" value="1"/>
</dbReference>
<dbReference type="GO" id="GO:0043565">
    <property type="term" value="F:sequence-specific DNA binding"/>
    <property type="evidence" value="ECO:0007669"/>
    <property type="project" value="InterPro"/>
</dbReference>
<reference evidence="6" key="1">
    <citation type="submission" date="2016-08" db="EMBL/GenBank/DDBJ databases">
        <authorList>
            <person name="Varghese N."/>
            <person name="Submissions Spin"/>
        </authorList>
    </citation>
    <scope>NUCLEOTIDE SEQUENCE [LARGE SCALE GENOMIC DNA]</scope>
    <source>
        <strain evidence="6">ERR11</strain>
    </source>
</reference>
<gene>
    <name evidence="5" type="ORF">GA0061098_1001298</name>
</gene>
<dbReference type="InterPro" id="IPR050204">
    <property type="entry name" value="AraC_XylS_family_regulators"/>
</dbReference>
<evidence type="ECO:0000313" key="5">
    <source>
        <dbReference type="EMBL" id="SCB09945.1"/>
    </source>
</evidence>
<dbReference type="SMART" id="SM00342">
    <property type="entry name" value="HTH_ARAC"/>
    <property type="match status" value="1"/>
</dbReference>
<keyword evidence="1" id="KW-0805">Transcription regulation</keyword>
<dbReference type="InterPro" id="IPR018062">
    <property type="entry name" value="HTH_AraC-typ_CS"/>
</dbReference>
<protein>
    <submittedName>
        <fullName evidence="5">Helix-turn-helix domain-containing protein</fullName>
    </submittedName>
</protein>
<name>A0A1C3U3L9_9BRAD</name>
<feature type="domain" description="HTH araC/xylS-type" evidence="4">
    <location>
        <begin position="201"/>
        <end position="305"/>
    </location>
</feature>
<dbReference type="SUPFAM" id="SSF46689">
    <property type="entry name" value="Homeodomain-like"/>
    <property type="match status" value="2"/>
</dbReference>
<dbReference type="Pfam" id="PF12833">
    <property type="entry name" value="HTH_18"/>
    <property type="match status" value="1"/>
</dbReference>
<evidence type="ECO:0000256" key="1">
    <source>
        <dbReference type="ARBA" id="ARBA00023015"/>
    </source>
</evidence>
<dbReference type="GO" id="GO:0003700">
    <property type="term" value="F:DNA-binding transcription factor activity"/>
    <property type="evidence" value="ECO:0007669"/>
    <property type="project" value="InterPro"/>
</dbReference>
<keyword evidence="6" id="KW-1185">Reference proteome</keyword>
<evidence type="ECO:0000259" key="4">
    <source>
        <dbReference type="PROSITE" id="PS01124"/>
    </source>
</evidence>
<dbReference type="Gene3D" id="1.10.10.60">
    <property type="entry name" value="Homeodomain-like"/>
    <property type="match status" value="2"/>
</dbReference>
<dbReference type="PROSITE" id="PS00041">
    <property type="entry name" value="HTH_ARAC_FAMILY_1"/>
    <property type="match status" value="1"/>
</dbReference>
<evidence type="ECO:0000313" key="6">
    <source>
        <dbReference type="Proteomes" id="UP000199184"/>
    </source>
</evidence>
<organism evidence="5 6">
    <name type="scientific">Bradyrhizobium shewense</name>
    <dbReference type="NCBI Taxonomy" id="1761772"/>
    <lineage>
        <taxon>Bacteria</taxon>
        <taxon>Pseudomonadati</taxon>
        <taxon>Pseudomonadota</taxon>
        <taxon>Alphaproteobacteria</taxon>
        <taxon>Hyphomicrobiales</taxon>
        <taxon>Nitrobacteraceae</taxon>
        <taxon>Bradyrhizobium</taxon>
    </lineage>
</organism>
<keyword evidence="3" id="KW-0804">Transcription</keyword>
<evidence type="ECO:0000256" key="3">
    <source>
        <dbReference type="ARBA" id="ARBA00023163"/>
    </source>
</evidence>
<dbReference type="PANTHER" id="PTHR46796:SF14">
    <property type="entry name" value="TRANSCRIPTIONAL REGULATORY PROTEIN"/>
    <property type="match status" value="1"/>
</dbReference>
<sequence length="308" mass="34227">MSELPEASRPRGAHAYGTEFADCFGMPEPPTHVHRTLRRGLLAVTELRFDQPIEQSASLGYDDAFLASVFLKDITDHECWYNGRPVQVESWDAGKTYIFDLRQDPRALVRGPSHVVHFYLPLATLNSFAEQNDSGAVSELVHKPGIGGDDGVMRHLARAGLAALRDPHATTSLLLDELLNAACAHALGRYGSARFLFPRAAGLAQWQERRAKDMMSERMDVSLSELAQECGLSITQFARAFRYSTGMSPHRWLIAQRVSVAKNFLEQSNLTLTEIATLCGFSSQSHLNAAFKQHAGLSPGRWRRTFKS</sequence>
<dbReference type="Proteomes" id="UP000199184">
    <property type="component" value="Unassembled WGS sequence"/>
</dbReference>
<dbReference type="InterPro" id="IPR009057">
    <property type="entry name" value="Homeodomain-like_sf"/>
</dbReference>
<dbReference type="PROSITE" id="PS01124">
    <property type="entry name" value="HTH_ARAC_FAMILY_2"/>
    <property type="match status" value="1"/>
</dbReference>
<evidence type="ECO:0000256" key="2">
    <source>
        <dbReference type="ARBA" id="ARBA00023125"/>
    </source>
</evidence>
<dbReference type="EMBL" id="FMAI01000001">
    <property type="protein sequence ID" value="SCB09945.1"/>
    <property type="molecule type" value="Genomic_DNA"/>
</dbReference>
<dbReference type="RefSeq" id="WP_091952657.1">
    <property type="nucleotide sequence ID" value="NZ_FMAI01000001.1"/>
</dbReference>
<keyword evidence="2" id="KW-0238">DNA-binding</keyword>
<dbReference type="AlphaFoldDB" id="A0A1C3U3L9"/>
<accession>A0A1C3U3L9</accession>
<dbReference type="InterPro" id="IPR018060">
    <property type="entry name" value="HTH_AraC"/>
</dbReference>
<proteinExistence type="predicted"/>